<dbReference type="Proteomes" id="UP001163603">
    <property type="component" value="Chromosome 13"/>
</dbReference>
<gene>
    <name evidence="1" type="ORF">Pint_21274</name>
</gene>
<keyword evidence="2" id="KW-1185">Reference proteome</keyword>
<name>A0ACC0XAB1_9ROSI</name>
<comment type="caution">
    <text evidence="1">The sequence shown here is derived from an EMBL/GenBank/DDBJ whole genome shotgun (WGS) entry which is preliminary data.</text>
</comment>
<organism evidence="1 2">
    <name type="scientific">Pistacia integerrima</name>
    <dbReference type="NCBI Taxonomy" id="434235"/>
    <lineage>
        <taxon>Eukaryota</taxon>
        <taxon>Viridiplantae</taxon>
        <taxon>Streptophyta</taxon>
        <taxon>Embryophyta</taxon>
        <taxon>Tracheophyta</taxon>
        <taxon>Spermatophyta</taxon>
        <taxon>Magnoliopsida</taxon>
        <taxon>eudicotyledons</taxon>
        <taxon>Gunneridae</taxon>
        <taxon>Pentapetalae</taxon>
        <taxon>rosids</taxon>
        <taxon>malvids</taxon>
        <taxon>Sapindales</taxon>
        <taxon>Anacardiaceae</taxon>
        <taxon>Pistacia</taxon>
    </lineage>
</organism>
<sequence>MMMVVEATGEFHGSNLFLFFSSKLSSFELDVERLTCLSNV</sequence>
<reference evidence="2" key="1">
    <citation type="journal article" date="2023" name="G3 (Bethesda)">
        <title>Genome assembly and association tests identify interacting loci associated with vigor, precocity, and sex in interspecific pistachio rootstocks.</title>
        <authorList>
            <person name="Palmer W."/>
            <person name="Jacygrad E."/>
            <person name="Sagayaradj S."/>
            <person name="Cavanaugh K."/>
            <person name="Han R."/>
            <person name="Bertier L."/>
            <person name="Beede B."/>
            <person name="Kafkas S."/>
            <person name="Golino D."/>
            <person name="Preece J."/>
            <person name="Michelmore R."/>
        </authorList>
    </citation>
    <scope>NUCLEOTIDE SEQUENCE [LARGE SCALE GENOMIC DNA]</scope>
</reference>
<evidence type="ECO:0000313" key="1">
    <source>
        <dbReference type="EMBL" id="KAJ0013218.1"/>
    </source>
</evidence>
<accession>A0ACC0XAB1</accession>
<proteinExistence type="predicted"/>
<evidence type="ECO:0000313" key="2">
    <source>
        <dbReference type="Proteomes" id="UP001163603"/>
    </source>
</evidence>
<dbReference type="EMBL" id="CM047748">
    <property type="protein sequence ID" value="KAJ0013218.1"/>
    <property type="molecule type" value="Genomic_DNA"/>
</dbReference>
<protein>
    <submittedName>
        <fullName evidence="1">Uncharacterized protein</fullName>
    </submittedName>
</protein>